<dbReference type="PANTHER" id="PTHR33740:SF3">
    <property type="entry name" value="GPI-ANCHORED ADHESIN-LIKE PROTEIN"/>
    <property type="match status" value="1"/>
</dbReference>
<evidence type="ECO:0000313" key="3">
    <source>
        <dbReference type="EMBL" id="PWA35556.1"/>
    </source>
</evidence>
<dbReference type="PANTHER" id="PTHR33740">
    <property type="entry name" value="GPI-ANCHORED ADHESIN-LIKE PROTEIN"/>
    <property type="match status" value="1"/>
</dbReference>
<keyword evidence="1" id="KW-0175">Coiled coil</keyword>
<name>A0A2U1KFJ3_ARTAN</name>
<organism evidence="3 4">
    <name type="scientific">Artemisia annua</name>
    <name type="common">Sweet wormwood</name>
    <dbReference type="NCBI Taxonomy" id="35608"/>
    <lineage>
        <taxon>Eukaryota</taxon>
        <taxon>Viridiplantae</taxon>
        <taxon>Streptophyta</taxon>
        <taxon>Embryophyta</taxon>
        <taxon>Tracheophyta</taxon>
        <taxon>Spermatophyta</taxon>
        <taxon>Magnoliopsida</taxon>
        <taxon>eudicotyledons</taxon>
        <taxon>Gunneridae</taxon>
        <taxon>Pentapetalae</taxon>
        <taxon>asterids</taxon>
        <taxon>campanulids</taxon>
        <taxon>Asterales</taxon>
        <taxon>Asteraceae</taxon>
        <taxon>Asteroideae</taxon>
        <taxon>Anthemideae</taxon>
        <taxon>Artemisiinae</taxon>
        <taxon>Artemisia</taxon>
    </lineage>
</organism>
<dbReference type="AlphaFoldDB" id="A0A2U1KFJ3"/>
<feature type="compositionally biased region" description="Basic and acidic residues" evidence="2">
    <location>
        <begin position="53"/>
        <end position="67"/>
    </location>
</feature>
<proteinExistence type="predicted"/>
<sequence length="305" mass="34281">MNPSLNHLEQCSVDLNANIECSSNDLPEHADRCGEKIKNKNIKEKQTCSSTGRKNDKTNSLLDEKQKISRNKACPCGSKKKHRSCCGTTSGRSSTVAVDSVLRHASSDFKKMGRRVYVFTVGGATRSERPYIPCLSATGYTRLFQPNKPVTKAQATVALASGEASDVKDLNAKFEKDLLLEMEKITTMEKMAEDVKQELESLKAECEKENIKLMEERAAVDSEMEVFSKLRHEVEEQLSSIMSNKVEILNEKERLNKLLTDVEIENEEIAKLQHELEIERKALSMAWLATISIFCSSETSIYLVH</sequence>
<feature type="region of interest" description="Disordered" evidence="2">
    <location>
        <begin position="44"/>
        <end position="92"/>
    </location>
</feature>
<dbReference type="STRING" id="35608.A0A2U1KFJ3"/>
<dbReference type="SUPFAM" id="SSF103642">
    <property type="entry name" value="Sec-C motif"/>
    <property type="match status" value="1"/>
</dbReference>
<evidence type="ECO:0000313" key="4">
    <source>
        <dbReference type="Proteomes" id="UP000245207"/>
    </source>
</evidence>
<feature type="coiled-coil region" evidence="1">
    <location>
        <begin position="245"/>
        <end position="282"/>
    </location>
</feature>
<evidence type="ECO:0000256" key="1">
    <source>
        <dbReference type="SAM" id="Coils"/>
    </source>
</evidence>
<accession>A0A2U1KFJ3</accession>
<gene>
    <name evidence="3" type="ORF">CTI12_AA589770</name>
</gene>
<dbReference type="EMBL" id="PKPP01019823">
    <property type="protein sequence ID" value="PWA35556.1"/>
    <property type="molecule type" value="Genomic_DNA"/>
</dbReference>
<reference evidence="3 4" key="1">
    <citation type="journal article" date="2018" name="Mol. Plant">
        <title>The genome of Artemisia annua provides insight into the evolution of Asteraceae family and artemisinin biosynthesis.</title>
        <authorList>
            <person name="Shen Q."/>
            <person name="Zhang L."/>
            <person name="Liao Z."/>
            <person name="Wang S."/>
            <person name="Yan T."/>
            <person name="Shi P."/>
            <person name="Liu M."/>
            <person name="Fu X."/>
            <person name="Pan Q."/>
            <person name="Wang Y."/>
            <person name="Lv Z."/>
            <person name="Lu X."/>
            <person name="Zhang F."/>
            <person name="Jiang W."/>
            <person name="Ma Y."/>
            <person name="Chen M."/>
            <person name="Hao X."/>
            <person name="Li L."/>
            <person name="Tang Y."/>
            <person name="Lv G."/>
            <person name="Zhou Y."/>
            <person name="Sun X."/>
            <person name="Brodelius P.E."/>
            <person name="Rose J.K.C."/>
            <person name="Tang K."/>
        </authorList>
    </citation>
    <scope>NUCLEOTIDE SEQUENCE [LARGE SCALE GENOMIC DNA]</scope>
    <source>
        <strain evidence="4">cv. Huhao1</strain>
        <tissue evidence="3">Leaf</tissue>
    </source>
</reference>
<dbReference type="Proteomes" id="UP000245207">
    <property type="component" value="Unassembled WGS sequence"/>
</dbReference>
<keyword evidence="4" id="KW-1185">Reference proteome</keyword>
<feature type="coiled-coil region" evidence="1">
    <location>
        <begin position="185"/>
        <end position="219"/>
    </location>
</feature>
<comment type="caution">
    <text evidence="3">The sequence shown here is derived from an EMBL/GenBank/DDBJ whole genome shotgun (WGS) entry which is preliminary data.</text>
</comment>
<protein>
    <submittedName>
        <fullName evidence="3">Uncharacterized protein</fullName>
    </submittedName>
</protein>
<dbReference type="Gene3D" id="3.10.450.50">
    <property type="match status" value="1"/>
</dbReference>
<dbReference type="OrthoDB" id="2020668at2759"/>
<evidence type="ECO:0000256" key="2">
    <source>
        <dbReference type="SAM" id="MobiDB-lite"/>
    </source>
</evidence>